<organism evidence="6 7">
    <name type="scientific">Portunus trituberculatus</name>
    <name type="common">Swimming crab</name>
    <name type="synonym">Neptunus trituberculatus</name>
    <dbReference type="NCBI Taxonomy" id="210409"/>
    <lineage>
        <taxon>Eukaryota</taxon>
        <taxon>Metazoa</taxon>
        <taxon>Ecdysozoa</taxon>
        <taxon>Arthropoda</taxon>
        <taxon>Crustacea</taxon>
        <taxon>Multicrustacea</taxon>
        <taxon>Malacostraca</taxon>
        <taxon>Eumalacostraca</taxon>
        <taxon>Eucarida</taxon>
        <taxon>Decapoda</taxon>
        <taxon>Pleocyemata</taxon>
        <taxon>Brachyura</taxon>
        <taxon>Eubrachyura</taxon>
        <taxon>Portunoidea</taxon>
        <taxon>Portunidae</taxon>
        <taxon>Portuninae</taxon>
        <taxon>Portunus</taxon>
    </lineage>
</organism>
<dbReference type="InterPro" id="IPR051728">
    <property type="entry name" value="RING-FYVE_E3_ubiquitin-ligase"/>
</dbReference>
<dbReference type="OrthoDB" id="3045089at2759"/>
<dbReference type="AlphaFoldDB" id="A0A5B7CMF6"/>
<dbReference type="GO" id="GO:0008270">
    <property type="term" value="F:zinc ion binding"/>
    <property type="evidence" value="ECO:0007669"/>
    <property type="project" value="UniProtKB-KW"/>
</dbReference>
<dbReference type="SMART" id="SM00184">
    <property type="entry name" value="RING"/>
    <property type="match status" value="1"/>
</dbReference>
<dbReference type="GO" id="GO:0061630">
    <property type="term" value="F:ubiquitin protein ligase activity"/>
    <property type="evidence" value="ECO:0007669"/>
    <property type="project" value="TreeGrafter"/>
</dbReference>
<dbReference type="InterPro" id="IPR001841">
    <property type="entry name" value="Znf_RING"/>
</dbReference>
<dbReference type="GO" id="GO:0005886">
    <property type="term" value="C:plasma membrane"/>
    <property type="evidence" value="ECO:0007669"/>
    <property type="project" value="TreeGrafter"/>
</dbReference>
<feature type="region of interest" description="Disordered" evidence="4">
    <location>
        <begin position="277"/>
        <end position="397"/>
    </location>
</feature>
<accession>A0A5B7CMF6</accession>
<dbReference type="PANTHER" id="PTHR14879">
    <property type="entry name" value="CASPASE REGULATOR, RING FINGER DOMAIN-CONTAINING"/>
    <property type="match status" value="1"/>
</dbReference>
<dbReference type="SUPFAM" id="SSF57903">
    <property type="entry name" value="FYVE/PHD zinc finger"/>
    <property type="match status" value="1"/>
</dbReference>
<feature type="compositionally biased region" description="Polar residues" evidence="4">
    <location>
        <begin position="202"/>
        <end position="215"/>
    </location>
</feature>
<dbReference type="Pfam" id="PF13920">
    <property type="entry name" value="zf-C3HC4_3"/>
    <property type="match status" value="1"/>
</dbReference>
<feature type="compositionally biased region" description="Low complexity" evidence="4">
    <location>
        <begin position="359"/>
        <end position="385"/>
    </location>
</feature>
<evidence type="ECO:0000256" key="4">
    <source>
        <dbReference type="SAM" id="MobiDB-lite"/>
    </source>
</evidence>
<dbReference type="Pfam" id="PF23632">
    <property type="entry name" value="SAP_RNF34_RFFL"/>
    <property type="match status" value="1"/>
</dbReference>
<dbReference type="SUPFAM" id="SSF57850">
    <property type="entry name" value="RING/U-box"/>
    <property type="match status" value="1"/>
</dbReference>
<dbReference type="PROSITE" id="PS50089">
    <property type="entry name" value="ZF_RING_2"/>
    <property type="match status" value="1"/>
</dbReference>
<dbReference type="GO" id="GO:0043161">
    <property type="term" value="P:proteasome-mediated ubiquitin-dependent protein catabolic process"/>
    <property type="evidence" value="ECO:0007669"/>
    <property type="project" value="TreeGrafter"/>
</dbReference>
<feature type="region of interest" description="Disordered" evidence="4">
    <location>
        <begin position="133"/>
        <end position="176"/>
    </location>
</feature>
<keyword evidence="2" id="KW-0862">Zinc</keyword>
<feature type="compositionally biased region" description="Polar residues" evidence="4">
    <location>
        <begin position="133"/>
        <end position="156"/>
    </location>
</feature>
<name>A0A5B7CMF6_PORTR</name>
<feature type="region of interest" description="Disordered" evidence="4">
    <location>
        <begin position="199"/>
        <end position="255"/>
    </location>
</feature>
<dbReference type="InterPro" id="IPR057299">
    <property type="entry name" value="RNF34_RFFL_SAP"/>
</dbReference>
<dbReference type="Proteomes" id="UP000324222">
    <property type="component" value="Unassembled WGS sequence"/>
</dbReference>
<dbReference type="GO" id="GO:1902042">
    <property type="term" value="P:negative regulation of extrinsic apoptotic signaling pathway via death domain receptors"/>
    <property type="evidence" value="ECO:0007669"/>
    <property type="project" value="TreeGrafter"/>
</dbReference>
<feature type="compositionally biased region" description="Low complexity" evidence="4">
    <location>
        <begin position="234"/>
        <end position="245"/>
    </location>
</feature>
<evidence type="ECO:0000256" key="1">
    <source>
        <dbReference type="ARBA" id="ARBA00022771"/>
    </source>
</evidence>
<keyword evidence="7" id="KW-1185">Reference proteome</keyword>
<evidence type="ECO:0000259" key="5">
    <source>
        <dbReference type="PROSITE" id="PS50089"/>
    </source>
</evidence>
<proteinExistence type="predicted"/>
<dbReference type="InterPro" id="IPR013083">
    <property type="entry name" value="Znf_RING/FYVE/PHD"/>
</dbReference>
<comment type="caution">
    <text evidence="6">The sequence shown here is derived from an EMBL/GenBank/DDBJ whole genome shotgun (WGS) entry which is preliminary data.</text>
</comment>
<dbReference type="PANTHER" id="PTHR14879:SF15">
    <property type="entry name" value="E3 UBIQUITIN-PROTEIN LIGASE RIFIFYLIN-LIKE PROTEIN"/>
    <property type="match status" value="1"/>
</dbReference>
<dbReference type="FunFam" id="3.30.40.10:FF:000110">
    <property type="entry name" value="E3 ubiquitin-protein ligase RNF34 isoform X1"/>
    <property type="match status" value="1"/>
</dbReference>
<reference evidence="6 7" key="1">
    <citation type="submission" date="2019-05" db="EMBL/GenBank/DDBJ databases">
        <title>Another draft genome of Portunus trituberculatus and its Hox gene families provides insights of decapod evolution.</title>
        <authorList>
            <person name="Jeong J.-H."/>
            <person name="Song I."/>
            <person name="Kim S."/>
            <person name="Choi T."/>
            <person name="Kim D."/>
            <person name="Ryu S."/>
            <person name="Kim W."/>
        </authorList>
    </citation>
    <scope>NUCLEOTIDE SEQUENCE [LARGE SCALE GENOMIC DNA]</scope>
    <source>
        <tissue evidence="6">Muscle</tissue>
    </source>
</reference>
<dbReference type="InterPro" id="IPR055111">
    <property type="entry name" value="RNF34_RFFL_HeH"/>
</dbReference>
<sequence length="509" mass="55534">MLGSGGVCSGPVSWWCSEVLKCSPKVAPNPGPGTTPEPMAECEQCSLKFNFLRRRRECASCRMVYCGSCLKRGIGGTRWCHKCLVLTQWPLDLSEVTALRVKDLRQFLHSRRINTATCTEKCELIDLVTRHISSQHQTTSSRRPPPTAQHSTSHAPNSHGRHRAAPRIPVVSEDDGIRVRASSNISMGSIRVRPMDGIRVQGSHQPSTNATSSDPDSGIRVFASGQGRNSQDNSDSASPTSPSSDGGCPEREECSHCPGDDWTASCCSLDSCHNGTPGQPHHCHHHHHHTETSSPNSEEWVFLPEMSTPSAPQDDGRNEGRMNVSPTLPPTPQAVGSSGAQEEPSAPPLPQPEQEEEQPSFPAPAVSSSSSSASSSAPTSAVSSPEPNKGVTGGSVNLGDLKSEEEIHQLSVRQCKELLALNRVNYSGVREKSELLNKIKILWEDYRTSRKEFEKLPEEMICKICMDHAIDCVLLECGHMVSCTQCGKQMSECPLCRQYVVRVVRTFRA</sequence>
<feature type="domain" description="RING-type" evidence="5">
    <location>
        <begin position="462"/>
        <end position="497"/>
    </location>
</feature>
<dbReference type="GO" id="GO:0005737">
    <property type="term" value="C:cytoplasm"/>
    <property type="evidence" value="ECO:0007669"/>
    <property type="project" value="TreeGrafter"/>
</dbReference>
<dbReference type="CDD" id="cd16500">
    <property type="entry name" value="RING-HC_CARP"/>
    <property type="match status" value="1"/>
</dbReference>
<dbReference type="Pfam" id="PF22968">
    <property type="entry name" value="RNF34L-like_3rd"/>
    <property type="match status" value="1"/>
</dbReference>
<dbReference type="Gene3D" id="3.30.40.10">
    <property type="entry name" value="Zinc/RING finger domain, C3HC4 (zinc finger)"/>
    <property type="match status" value="1"/>
</dbReference>
<evidence type="ECO:0000256" key="3">
    <source>
        <dbReference type="PROSITE-ProRule" id="PRU00175"/>
    </source>
</evidence>
<protein>
    <submittedName>
        <fullName evidence="6">E3 ubiquitin-protein ligase rififylin</fullName>
    </submittedName>
</protein>
<dbReference type="InterPro" id="IPR011011">
    <property type="entry name" value="Znf_FYVE_PHD"/>
</dbReference>
<dbReference type="GO" id="GO:0070936">
    <property type="term" value="P:protein K48-linked ubiquitination"/>
    <property type="evidence" value="ECO:0007669"/>
    <property type="project" value="TreeGrafter"/>
</dbReference>
<dbReference type="Gene3D" id="1.10.720.140">
    <property type="match status" value="1"/>
</dbReference>
<keyword evidence="1 3" id="KW-0479">Metal-binding</keyword>
<dbReference type="EMBL" id="VSRR010000044">
    <property type="protein sequence ID" value="MPC08803.1"/>
    <property type="molecule type" value="Genomic_DNA"/>
</dbReference>
<evidence type="ECO:0000313" key="7">
    <source>
        <dbReference type="Proteomes" id="UP000324222"/>
    </source>
</evidence>
<gene>
    <name evidence="6" type="primary">Rffl</name>
    <name evidence="6" type="ORF">E2C01_001396</name>
</gene>
<evidence type="ECO:0000256" key="2">
    <source>
        <dbReference type="ARBA" id="ARBA00022833"/>
    </source>
</evidence>
<evidence type="ECO:0000313" key="6">
    <source>
        <dbReference type="EMBL" id="MPC08803.1"/>
    </source>
</evidence>
<keyword evidence="1 3" id="KW-0863">Zinc-finger</keyword>